<dbReference type="RefSeq" id="WP_198462289.1">
    <property type="nucleotide sequence ID" value="NZ_JABBCQ020000030.1"/>
</dbReference>
<proteinExistence type="predicted"/>
<reference evidence="2" key="1">
    <citation type="submission" date="2020-12" db="EMBL/GenBank/DDBJ databases">
        <title>Comamonas sp. nov., isolated from stream water.</title>
        <authorList>
            <person name="Park K.-H."/>
        </authorList>
    </citation>
    <scope>NUCLEOTIDE SEQUENCE</scope>
    <source>
        <strain evidence="2">EJ-4</strain>
    </source>
</reference>
<evidence type="ECO:0000256" key="1">
    <source>
        <dbReference type="SAM" id="MobiDB-lite"/>
    </source>
</evidence>
<dbReference type="AlphaFoldDB" id="A0A843BCF9"/>
<keyword evidence="3" id="KW-1185">Reference proteome</keyword>
<evidence type="ECO:0000313" key="3">
    <source>
        <dbReference type="Proteomes" id="UP000530032"/>
    </source>
</evidence>
<gene>
    <name evidence="2" type="ORF">HF327_020930</name>
</gene>
<dbReference type="Proteomes" id="UP000530032">
    <property type="component" value="Unassembled WGS sequence"/>
</dbReference>
<accession>A0A843BCF9</accession>
<evidence type="ECO:0000313" key="2">
    <source>
        <dbReference type="EMBL" id="MBI1626940.1"/>
    </source>
</evidence>
<name>A0A843BCF9_9BURK</name>
<protein>
    <submittedName>
        <fullName evidence="2">Uncharacterized protein</fullName>
    </submittedName>
</protein>
<feature type="region of interest" description="Disordered" evidence="1">
    <location>
        <begin position="52"/>
        <end position="79"/>
    </location>
</feature>
<sequence>MQWLSKLMPRQKMQDVGDGGIQVGSVGGDLTHSQKTMTQTIYNNTIYVIAGDQPAANENRPAPSMETQPPATEKRSATSEQLEVLRIMRMSTEARECAEAFMQRHFKTIRVKSLDDLQCKRTRRWVETCLEKDAQTRPNMQRVG</sequence>
<organism evidence="2 3">
    <name type="scientific">Comamonas suwonensis</name>
    <dbReference type="NCBI Taxonomy" id="2606214"/>
    <lineage>
        <taxon>Bacteria</taxon>
        <taxon>Pseudomonadati</taxon>
        <taxon>Pseudomonadota</taxon>
        <taxon>Betaproteobacteria</taxon>
        <taxon>Burkholderiales</taxon>
        <taxon>Comamonadaceae</taxon>
        <taxon>Comamonas</taxon>
    </lineage>
</organism>
<comment type="caution">
    <text evidence="2">The sequence shown here is derived from an EMBL/GenBank/DDBJ whole genome shotgun (WGS) entry which is preliminary data.</text>
</comment>
<dbReference type="EMBL" id="JABBCQ020000030">
    <property type="protein sequence ID" value="MBI1626940.1"/>
    <property type="molecule type" value="Genomic_DNA"/>
</dbReference>